<dbReference type="InterPro" id="IPR036412">
    <property type="entry name" value="HAD-like_sf"/>
</dbReference>
<organism evidence="2 3">
    <name type="scientific">Naematelia encephala</name>
    <dbReference type="NCBI Taxonomy" id="71784"/>
    <lineage>
        <taxon>Eukaryota</taxon>
        <taxon>Fungi</taxon>
        <taxon>Dikarya</taxon>
        <taxon>Basidiomycota</taxon>
        <taxon>Agaricomycotina</taxon>
        <taxon>Tremellomycetes</taxon>
        <taxon>Tremellales</taxon>
        <taxon>Naemateliaceae</taxon>
        <taxon>Naematelia</taxon>
    </lineage>
</organism>
<sequence length="250" mass="26729">MITVCFDALGSLFSLEPLIDVVEQVLGDELRSAGSGSRAVVMDWFHSAQRDYTYLSIISPPPPPISKILTLSLPRALAFAFGTRPTPSHLPLPDLSPITDRLAALTPSPGASDCLNILKNAGATVLVVTNGSEQATRGYIDNAGFQHKIDGVLSCDTVGVSKPFDQVYTAAHDLCAKQGKGKGERWFVAAHLWDLAAAKKAGFKTGYVLAEQPPLGEGQIDEWWSIWGGKPDIVGQDLALVAHAISHEQS</sequence>
<dbReference type="STRING" id="71784.A0A1Y2BAU7"/>
<proteinExistence type="predicted"/>
<dbReference type="Proteomes" id="UP000193986">
    <property type="component" value="Unassembled WGS sequence"/>
</dbReference>
<keyword evidence="3" id="KW-1185">Reference proteome</keyword>
<evidence type="ECO:0000313" key="3">
    <source>
        <dbReference type="Proteomes" id="UP000193986"/>
    </source>
</evidence>
<reference evidence="2 3" key="1">
    <citation type="submission" date="2016-07" db="EMBL/GenBank/DDBJ databases">
        <title>Pervasive Adenine N6-methylation of Active Genes in Fungi.</title>
        <authorList>
            <consortium name="DOE Joint Genome Institute"/>
            <person name="Mondo S.J."/>
            <person name="Dannebaum R.O."/>
            <person name="Kuo R.C."/>
            <person name="Labutti K."/>
            <person name="Haridas S."/>
            <person name="Kuo A."/>
            <person name="Salamov A."/>
            <person name="Ahrendt S.R."/>
            <person name="Lipzen A."/>
            <person name="Sullivan W."/>
            <person name="Andreopoulos W.B."/>
            <person name="Clum A."/>
            <person name="Lindquist E."/>
            <person name="Daum C."/>
            <person name="Ramamoorthy G.K."/>
            <person name="Gryganskyi A."/>
            <person name="Culley D."/>
            <person name="Magnuson J.K."/>
            <person name="James T.Y."/>
            <person name="O'Malley M.A."/>
            <person name="Stajich J.E."/>
            <person name="Spatafora J.W."/>
            <person name="Visel A."/>
            <person name="Grigoriev I.V."/>
        </authorList>
    </citation>
    <scope>NUCLEOTIDE SEQUENCE [LARGE SCALE GENOMIC DNA]</scope>
    <source>
        <strain evidence="2 3">68-887.2</strain>
    </source>
</reference>
<dbReference type="InterPro" id="IPR051540">
    <property type="entry name" value="S-2-haloacid_dehalogenase"/>
</dbReference>
<dbReference type="OrthoDB" id="2593829at2759"/>
<gene>
    <name evidence="2" type="ORF">BCR39DRAFT_525573</name>
</gene>
<protein>
    <submittedName>
        <fullName evidence="2">HAD-like domain-containing protein</fullName>
    </submittedName>
</protein>
<comment type="caution">
    <text evidence="2">The sequence shown here is derived from an EMBL/GenBank/DDBJ whole genome shotgun (WGS) entry which is preliminary data.</text>
</comment>
<accession>A0A1Y2BAU7</accession>
<dbReference type="InParanoid" id="A0A1Y2BAU7"/>
<dbReference type="GO" id="GO:0016791">
    <property type="term" value="F:phosphatase activity"/>
    <property type="evidence" value="ECO:0007669"/>
    <property type="project" value="UniProtKB-ARBA"/>
</dbReference>
<evidence type="ECO:0000256" key="1">
    <source>
        <dbReference type="ARBA" id="ARBA00022801"/>
    </source>
</evidence>
<keyword evidence="1" id="KW-0378">Hydrolase</keyword>
<name>A0A1Y2BAU7_9TREE</name>
<dbReference type="EMBL" id="MCFC01000013">
    <property type="protein sequence ID" value="ORY31826.1"/>
    <property type="molecule type" value="Genomic_DNA"/>
</dbReference>
<dbReference type="PRINTS" id="PR00413">
    <property type="entry name" value="HADHALOGNASE"/>
</dbReference>
<dbReference type="InterPro" id="IPR006439">
    <property type="entry name" value="HAD-SF_hydro_IA"/>
</dbReference>
<dbReference type="AlphaFoldDB" id="A0A1Y2BAU7"/>
<dbReference type="Pfam" id="PF00702">
    <property type="entry name" value="Hydrolase"/>
    <property type="match status" value="1"/>
</dbReference>
<dbReference type="SUPFAM" id="SSF56784">
    <property type="entry name" value="HAD-like"/>
    <property type="match status" value="1"/>
</dbReference>
<dbReference type="InterPro" id="IPR023214">
    <property type="entry name" value="HAD_sf"/>
</dbReference>
<evidence type="ECO:0000313" key="2">
    <source>
        <dbReference type="EMBL" id="ORY31826.1"/>
    </source>
</evidence>
<dbReference type="Gene3D" id="1.10.150.240">
    <property type="entry name" value="Putative phosphatase, domain 2"/>
    <property type="match status" value="1"/>
</dbReference>
<dbReference type="InterPro" id="IPR023198">
    <property type="entry name" value="PGP-like_dom2"/>
</dbReference>
<dbReference type="Gene3D" id="3.40.50.1000">
    <property type="entry name" value="HAD superfamily/HAD-like"/>
    <property type="match status" value="1"/>
</dbReference>
<dbReference type="PANTHER" id="PTHR43316">
    <property type="entry name" value="HYDROLASE, HALOACID DELAHOGENASE-RELATED"/>
    <property type="match status" value="1"/>
</dbReference>
<dbReference type="PANTHER" id="PTHR43316:SF4">
    <property type="entry name" value="ACID DEHALOGENASE, PUTATIVE (AFU_ORTHOLOGUE AFUA_8G05870)-RELATED"/>
    <property type="match status" value="1"/>
</dbReference>